<proteinExistence type="predicted"/>
<dbReference type="RefSeq" id="WP_014985480.1">
    <property type="nucleotide sequence ID" value="NC_018681.1"/>
</dbReference>
<evidence type="ECO:0000313" key="1">
    <source>
        <dbReference type="EMBL" id="AFU02625.1"/>
    </source>
</evidence>
<dbReference type="AlphaFoldDB" id="K0F0D6"/>
<name>K0F0D6_NOCB7</name>
<gene>
    <name evidence="1" type="ORF">O3I_023350</name>
</gene>
<organism evidence="1 2">
    <name type="scientific">Nocardia brasiliensis (strain ATCC 700358 / HUJEG-1)</name>
    <dbReference type="NCBI Taxonomy" id="1133849"/>
    <lineage>
        <taxon>Bacteria</taxon>
        <taxon>Bacillati</taxon>
        <taxon>Actinomycetota</taxon>
        <taxon>Actinomycetes</taxon>
        <taxon>Mycobacteriales</taxon>
        <taxon>Nocardiaceae</taxon>
        <taxon>Nocardia</taxon>
    </lineage>
</organism>
<keyword evidence="2" id="KW-1185">Reference proteome</keyword>
<dbReference type="KEGG" id="nbr:O3I_023350"/>
<dbReference type="Proteomes" id="UP000006304">
    <property type="component" value="Chromosome"/>
</dbReference>
<sequence length="151" mass="15834">MAIAPITCAQGSAGPSGLNPINITKIDRGVRASKPIAGCEFDNGICRIDSGSTVSTTYSGDVSISISVINAKAGASYTESYTTAVGCTSETLEPGQVVFQFARGDLVHYTQIRVGVTLTGSAFIPNGAICKVYNKGQYSQSWWGTVLNRTK</sequence>
<accession>K0F0D6</accession>
<evidence type="ECO:0000313" key="2">
    <source>
        <dbReference type="Proteomes" id="UP000006304"/>
    </source>
</evidence>
<dbReference type="HOGENOM" id="CLU_1729480_0_0_11"/>
<reference evidence="1 2" key="1">
    <citation type="journal article" date="2012" name="J. Bacteriol.">
        <title>Complete genome sequence of Nocardia brasiliensis HUJEG-1.</title>
        <authorList>
            <person name="Vera-Cabrera L."/>
            <person name="Ortiz-Lopez R."/>
            <person name="Elizondo-Gonzalez R."/>
            <person name="Perez-Maya A.A."/>
            <person name="Ocampo-Candiani J."/>
        </authorList>
    </citation>
    <scope>NUCLEOTIDE SEQUENCE [LARGE SCALE GENOMIC DNA]</scope>
    <source>
        <strain evidence="2">ATCC 700358</strain>
    </source>
</reference>
<protein>
    <submittedName>
        <fullName evidence="1">Uncharacterized protein</fullName>
    </submittedName>
</protein>
<dbReference type="EMBL" id="CP003876">
    <property type="protein sequence ID" value="AFU02625.1"/>
    <property type="molecule type" value="Genomic_DNA"/>
</dbReference>